<accession>A0A0A9C1X2</accession>
<reference evidence="1" key="1">
    <citation type="submission" date="2014-09" db="EMBL/GenBank/DDBJ databases">
        <authorList>
            <person name="Magalhaes I.L.F."/>
            <person name="Oliveira U."/>
            <person name="Santos F.R."/>
            <person name="Vidigal T.H.D.A."/>
            <person name="Brescovit A.D."/>
            <person name="Santos A.J."/>
        </authorList>
    </citation>
    <scope>NUCLEOTIDE SEQUENCE</scope>
    <source>
        <tissue evidence="1">Shoot tissue taken approximately 20 cm above the soil surface</tissue>
    </source>
</reference>
<proteinExistence type="predicted"/>
<sequence>MLLRESLAKGNEEAMLCHGAQPPPAPRVQFASNLQVDA</sequence>
<organism evidence="1">
    <name type="scientific">Arundo donax</name>
    <name type="common">Giant reed</name>
    <name type="synonym">Donax arundinaceus</name>
    <dbReference type="NCBI Taxonomy" id="35708"/>
    <lineage>
        <taxon>Eukaryota</taxon>
        <taxon>Viridiplantae</taxon>
        <taxon>Streptophyta</taxon>
        <taxon>Embryophyta</taxon>
        <taxon>Tracheophyta</taxon>
        <taxon>Spermatophyta</taxon>
        <taxon>Magnoliopsida</taxon>
        <taxon>Liliopsida</taxon>
        <taxon>Poales</taxon>
        <taxon>Poaceae</taxon>
        <taxon>PACMAD clade</taxon>
        <taxon>Arundinoideae</taxon>
        <taxon>Arundineae</taxon>
        <taxon>Arundo</taxon>
    </lineage>
</organism>
<evidence type="ECO:0000313" key="1">
    <source>
        <dbReference type="EMBL" id="JAD69551.1"/>
    </source>
</evidence>
<dbReference type="AlphaFoldDB" id="A0A0A9C1X2"/>
<protein>
    <submittedName>
        <fullName evidence="1">Uncharacterized protein</fullName>
    </submittedName>
</protein>
<reference evidence="1" key="2">
    <citation type="journal article" date="2015" name="Data Brief">
        <title>Shoot transcriptome of the giant reed, Arundo donax.</title>
        <authorList>
            <person name="Barrero R.A."/>
            <person name="Guerrero F.D."/>
            <person name="Moolhuijzen P."/>
            <person name="Goolsby J.A."/>
            <person name="Tidwell J."/>
            <person name="Bellgard S.E."/>
            <person name="Bellgard M.I."/>
        </authorList>
    </citation>
    <scope>NUCLEOTIDE SEQUENCE</scope>
    <source>
        <tissue evidence="1">Shoot tissue taken approximately 20 cm above the soil surface</tissue>
    </source>
</reference>
<dbReference type="EMBL" id="GBRH01228344">
    <property type="protein sequence ID" value="JAD69551.1"/>
    <property type="molecule type" value="Transcribed_RNA"/>
</dbReference>
<name>A0A0A9C1X2_ARUDO</name>